<evidence type="ECO:0000313" key="1">
    <source>
        <dbReference type="EMBL" id="ADP32330.1"/>
    </source>
</evidence>
<reference evidence="1 2" key="1">
    <citation type="journal article" date="2011" name="Front. Microbiol.">
        <title>Genomic signatures of strain selection and enhancement in Bacillus atrophaeus var. globigii, a historical biowarfare simulant.</title>
        <authorList>
            <person name="Gibbons H.S."/>
            <person name="Broomall S.M."/>
            <person name="McNew L.A."/>
            <person name="Daligault H."/>
            <person name="Chapman C."/>
            <person name="Bruce D."/>
            <person name="Karavis M."/>
            <person name="Krepps M."/>
            <person name="McGregor P.A."/>
            <person name="Hong C."/>
            <person name="Park K.H."/>
            <person name="Akmal A."/>
            <person name="Feldman A."/>
            <person name="Lin J.S."/>
            <person name="Chang W.E."/>
            <person name="Higgs B.W."/>
            <person name="Demirev P."/>
            <person name="Lindquist J."/>
            <person name="Liem A."/>
            <person name="Fochler E."/>
            <person name="Read T.D."/>
            <person name="Tapia R."/>
            <person name="Johnson S."/>
            <person name="Bishop-Lilly K.A."/>
            <person name="Detter C."/>
            <person name="Han C."/>
            <person name="Sozhamannan S."/>
            <person name="Rosenzweig C.N."/>
            <person name="Skowronski E.W."/>
        </authorList>
    </citation>
    <scope>NUCLEOTIDE SEQUENCE [LARGE SCALE GENOMIC DNA]</scope>
    <source>
        <strain evidence="1 2">1942</strain>
    </source>
</reference>
<evidence type="ECO:0000313" key="2">
    <source>
        <dbReference type="Proteomes" id="UP000006867"/>
    </source>
</evidence>
<dbReference type="EMBL" id="CP002207">
    <property type="protein sequence ID" value="ADP32330.1"/>
    <property type="molecule type" value="Genomic_DNA"/>
</dbReference>
<dbReference type="Proteomes" id="UP000006867">
    <property type="component" value="Chromosome"/>
</dbReference>
<keyword evidence="2" id="KW-1185">Reference proteome</keyword>
<gene>
    <name evidence="1" type="ordered locus">BATR1942_06890</name>
</gene>
<protein>
    <submittedName>
        <fullName evidence="1">Uncharacterized protein</fullName>
    </submittedName>
</protein>
<sequence length="44" mass="5367">MYKNEELLIRPMNETELPRHKLGMQMEARIRKVRYYSCVLNIKA</sequence>
<name>A0ABM5LWT4_BACA1</name>
<proteinExistence type="predicted"/>
<accession>A0ABM5LWT4</accession>
<organism evidence="1 2">
    <name type="scientific">Bacillus atrophaeus (strain 1942)</name>
    <dbReference type="NCBI Taxonomy" id="720555"/>
    <lineage>
        <taxon>Bacteria</taxon>
        <taxon>Bacillati</taxon>
        <taxon>Bacillota</taxon>
        <taxon>Bacilli</taxon>
        <taxon>Bacillales</taxon>
        <taxon>Bacillaceae</taxon>
        <taxon>Bacillus</taxon>
    </lineage>
</organism>